<organism evidence="3 4">
    <name type="scientific">Gymnopus androsaceus JB14</name>
    <dbReference type="NCBI Taxonomy" id="1447944"/>
    <lineage>
        <taxon>Eukaryota</taxon>
        <taxon>Fungi</taxon>
        <taxon>Dikarya</taxon>
        <taxon>Basidiomycota</taxon>
        <taxon>Agaricomycotina</taxon>
        <taxon>Agaricomycetes</taxon>
        <taxon>Agaricomycetidae</taxon>
        <taxon>Agaricales</taxon>
        <taxon>Marasmiineae</taxon>
        <taxon>Omphalotaceae</taxon>
        <taxon>Gymnopus</taxon>
    </lineage>
</organism>
<feature type="domain" description="Arrestin C-terminal-like" evidence="2">
    <location>
        <begin position="677"/>
        <end position="747"/>
    </location>
</feature>
<gene>
    <name evidence="3" type="ORF">BT96DRAFT_999921</name>
</gene>
<feature type="compositionally biased region" description="Basic and acidic residues" evidence="1">
    <location>
        <begin position="790"/>
        <end position="802"/>
    </location>
</feature>
<evidence type="ECO:0000313" key="3">
    <source>
        <dbReference type="EMBL" id="KAE9392952.1"/>
    </source>
</evidence>
<dbReference type="InterPro" id="IPR011022">
    <property type="entry name" value="Arrestin_C-like"/>
</dbReference>
<feature type="region of interest" description="Disordered" evidence="1">
    <location>
        <begin position="1"/>
        <end position="37"/>
    </location>
</feature>
<name>A0A6A4H450_9AGAR</name>
<feature type="compositionally biased region" description="Low complexity" evidence="1">
    <location>
        <begin position="560"/>
        <end position="579"/>
    </location>
</feature>
<feature type="compositionally biased region" description="Pro residues" evidence="1">
    <location>
        <begin position="195"/>
        <end position="212"/>
    </location>
</feature>
<dbReference type="OrthoDB" id="2238745at2759"/>
<feature type="compositionally biased region" description="Low complexity" evidence="1">
    <location>
        <begin position="1"/>
        <end position="15"/>
    </location>
</feature>
<proteinExistence type="predicted"/>
<feature type="compositionally biased region" description="Polar residues" evidence="1">
    <location>
        <begin position="19"/>
        <end position="37"/>
    </location>
</feature>
<feature type="compositionally biased region" description="Low complexity" evidence="1">
    <location>
        <begin position="326"/>
        <end position="346"/>
    </location>
</feature>
<feature type="compositionally biased region" description="Polar residues" evidence="1">
    <location>
        <begin position="593"/>
        <end position="604"/>
    </location>
</feature>
<keyword evidence="4" id="KW-1185">Reference proteome</keyword>
<accession>A0A6A4H450</accession>
<feature type="region of interest" description="Disordered" evidence="1">
    <location>
        <begin position="790"/>
        <end position="823"/>
    </location>
</feature>
<feature type="compositionally biased region" description="Polar residues" evidence="1">
    <location>
        <begin position="347"/>
        <end position="366"/>
    </location>
</feature>
<dbReference type="AlphaFoldDB" id="A0A6A4H450"/>
<dbReference type="Proteomes" id="UP000799118">
    <property type="component" value="Unassembled WGS sequence"/>
</dbReference>
<evidence type="ECO:0000313" key="4">
    <source>
        <dbReference type="Proteomes" id="UP000799118"/>
    </source>
</evidence>
<sequence>MDTSSIISSALSARSSRSKPSNNINNSDSSHAGPSKNTLSIRLAESAVFLRTNDSTGRNRYNDSRPTMLRGLLTLELVKPTRINRIVLELAAKSITVWPEGTHGRDVPLTESHKVFSSTETVFSAIVSSQDAESFLVLDDNSIDIFDSLPSSPTGSIGGWMSPDVRSIRSQTSGTVTPRRAMSVDSSWTRRPAPVSVPPLPIPIPNSPPPYSPDAVNDDNNNDNRDSVNSTSHVYEESRITFQPGVHGSREHAPNSSSGRRSRSKPTRSAPQEPLPPLPPLPHPYASNPTTSRPHMVARGPLVSSDFIASPSPVTSPPVEEEEEGPSPTGIDAYEYAQAHARAHAQTQITPTPSMYFRSQYTPSTHAHNDETEELSRGRKKSRFSLAALGSRLVKAVRSRSRSKSKGPTKDVTTQAHRDPSQSSYSSRPSSSGVSTRSGVSGISGSSAASIATTNTTDSKKRRSLSLPWKRKRKTTTVDMEEEEGRGRVRERMSTSSRPGEAELGVLDISSSSTPRSNNSINSHSAASSFASPPPSIRTDRRASSSSRSIADSQAPSHISFAPSSFRTPSPSPRSPTNSGANENPRWKDFAKGTSSHQKPLSSLSDTYLPQSTLRWQLKASVHRPGAFASKMQVTQEVLVVSGPGEDDGEDGVNGETVVVERTWDGGVPLLHANPNPGSLQYLIAISGRCFCIGGVIPIELTLMPLDKVRVHRLGVTLEQKIEYHTQFKRVARTDPVLSIPLLSVKEEKYQSKEKVKELKHILPLESDDPEALRKSPLWDVMKRSLLERMRESEVEEERKRDDDEDDLSYDSDASQPQSRIFP</sequence>
<feature type="compositionally biased region" description="Basic and acidic residues" evidence="1">
    <location>
        <begin position="367"/>
        <end position="377"/>
    </location>
</feature>
<reference evidence="3" key="1">
    <citation type="journal article" date="2019" name="Environ. Microbiol.">
        <title>Fungal ecological strategies reflected in gene transcription - a case study of two litter decomposers.</title>
        <authorList>
            <person name="Barbi F."/>
            <person name="Kohler A."/>
            <person name="Barry K."/>
            <person name="Baskaran P."/>
            <person name="Daum C."/>
            <person name="Fauchery L."/>
            <person name="Ihrmark K."/>
            <person name="Kuo A."/>
            <person name="LaButti K."/>
            <person name="Lipzen A."/>
            <person name="Morin E."/>
            <person name="Grigoriev I.V."/>
            <person name="Henrissat B."/>
            <person name="Lindahl B."/>
            <person name="Martin F."/>
        </authorList>
    </citation>
    <scope>NUCLEOTIDE SEQUENCE</scope>
    <source>
        <strain evidence="3">JB14</strain>
    </source>
</reference>
<evidence type="ECO:0000256" key="1">
    <source>
        <dbReference type="SAM" id="MobiDB-lite"/>
    </source>
</evidence>
<feature type="compositionally biased region" description="Low complexity" evidence="1">
    <location>
        <begin position="510"/>
        <end position="531"/>
    </location>
</feature>
<dbReference type="EMBL" id="ML769584">
    <property type="protein sequence ID" value="KAE9392952.1"/>
    <property type="molecule type" value="Genomic_DNA"/>
</dbReference>
<feature type="compositionally biased region" description="Basic residues" evidence="1">
    <location>
        <begin position="460"/>
        <end position="475"/>
    </location>
</feature>
<feature type="compositionally biased region" description="Basic residues" evidence="1">
    <location>
        <begin position="395"/>
        <end position="407"/>
    </location>
</feature>
<protein>
    <recommendedName>
        <fullName evidence="2">Arrestin C-terminal-like domain-containing protein</fullName>
    </recommendedName>
</protein>
<feature type="compositionally biased region" description="Low complexity" evidence="1">
    <location>
        <begin position="421"/>
        <end position="451"/>
    </location>
</feature>
<feature type="region of interest" description="Disordered" evidence="1">
    <location>
        <begin position="156"/>
        <end position="604"/>
    </location>
</feature>
<feature type="compositionally biased region" description="Pro residues" evidence="1">
    <location>
        <begin position="273"/>
        <end position="283"/>
    </location>
</feature>
<evidence type="ECO:0000259" key="2">
    <source>
        <dbReference type="Pfam" id="PF02752"/>
    </source>
</evidence>
<feature type="compositionally biased region" description="Low complexity" evidence="1">
    <location>
        <begin position="544"/>
        <end position="553"/>
    </location>
</feature>
<dbReference type="Pfam" id="PF02752">
    <property type="entry name" value="Arrestin_C"/>
    <property type="match status" value="1"/>
</dbReference>